<dbReference type="PANTHER" id="PTHR46940">
    <property type="entry name" value="NKAP DOMAIN-CONTAINING 1"/>
    <property type="match status" value="1"/>
</dbReference>
<keyword evidence="3" id="KW-1185">Reference proteome</keyword>
<accession>A0AAV4DS62</accession>
<feature type="compositionally biased region" description="Basic residues" evidence="1">
    <location>
        <begin position="247"/>
        <end position="259"/>
    </location>
</feature>
<evidence type="ECO:0000313" key="2">
    <source>
        <dbReference type="EMBL" id="GFO46990.1"/>
    </source>
</evidence>
<feature type="compositionally biased region" description="Basic and acidic residues" evidence="1">
    <location>
        <begin position="214"/>
        <end position="228"/>
    </location>
</feature>
<dbReference type="Proteomes" id="UP000735302">
    <property type="component" value="Unassembled WGS sequence"/>
</dbReference>
<name>A0AAV4DS62_9GAST</name>
<dbReference type="AlphaFoldDB" id="A0AAV4DS62"/>
<organism evidence="2 3">
    <name type="scientific">Plakobranchus ocellatus</name>
    <dbReference type="NCBI Taxonomy" id="259542"/>
    <lineage>
        <taxon>Eukaryota</taxon>
        <taxon>Metazoa</taxon>
        <taxon>Spiralia</taxon>
        <taxon>Lophotrochozoa</taxon>
        <taxon>Mollusca</taxon>
        <taxon>Gastropoda</taxon>
        <taxon>Heterobranchia</taxon>
        <taxon>Euthyneura</taxon>
        <taxon>Panpulmonata</taxon>
        <taxon>Sacoglossa</taxon>
        <taxon>Placobranchoidea</taxon>
        <taxon>Plakobranchidae</taxon>
        <taxon>Plakobranchus</taxon>
    </lineage>
</organism>
<feature type="compositionally biased region" description="Basic and acidic residues" evidence="1">
    <location>
        <begin position="237"/>
        <end position="246"/>
    </location>
</feature>
<dbReference type="PANTHER" id="PTHR46940:SF1">
    <property type="entry name" value="NKAP DOMAIN CONTAINING 1"/>
    <property type="match status" value="1"/>
</dbReference>
<dbReference type="InterPro" id="IPR043407">
    <property type="entry name" value="Nkap_D1"/>
</dbReference>
<comment type="caution">
    <text evidence="2">The sequence shown here is derived from an EMBL/GenBank/DDBJ whole genome shotgun (WGS) entry which is preliminary data.</text>
</comment>
<evidence type="ECO:0000256" key="1">
    <source>
        <dbReference type="SAM" id="MobiDB-lite"/>
    </source>
</evidence>
<feature type="region of interest" description="Disordered" evidence="1">
    <location>
        <begin position="155"/>
        <end position="378"/>
    </location>
</feature>
<dbReference type="EMBL" id="BLXT01008249">
    <property type="protein sequence ID" value="GFO46990.1"/>
    <property type="molecule type" value="Genomic_DNA"/>
</dbReference>
<feature type="compositionally biased region" description="Basic residues" evidence="1">
    <location>
        <begin position="165"/>
        <end position="177"/>
    </location>
</feature>
<feature type="compositionally biased region" description="Basic residues" evidence="1">
    <location>
        <begin position="341"/>
        <end position="351"/>
    </location>
</feature>
<feature type="compositionally biased region" description="Basic and acidic residues" evidence="1">
    <location>
        <begin position="301"/>
        <end position="340"/>
    </location>
</feature>
<feature type="compositionally biased region" description="Polar residues" evidence="1">
    <location>
        <begin position="265"/>
        <end position="275"/>
    </location>
</feature>
<proteinExistence type="predicted"/>
<feature type="compositionally biased region" description="Basic residues" evidence="1">
    <location>
        <begin position="185"/>
        <end position="194"/>
    </location>
</feature>
<sequence>MSYSEELLPASKKTGVGLQHAAKSLLRNTIRHTDTHNRLLEEAEMWQMHSRMQGREGRDCSPEDKSRRKFAGIKEPQIENSFLYDDRRDMDSDRHYNSHKFTRRAHMDEDCGNPGGGMNGVQGSTYWQRQLLKAEEEDTVRWGHGGFKELYPLDFESDRSDNEGKKKRTSKHKLKKGNKLEKREGIKKRKKSKMRQREDQKHKDKEKKKNKRSKNFDGSDGCAKEKKNAKISYADSVHSDSESERRVSRKRRRKKAKRLREKDVSVSSSIENSGPSRKRKWQQDKDGAESSSETDDSITSGHEDCAEKGHEHSRSEGKHSKMYAESDSRSSDSSREEKTWQKGKRKQKRNKKQFENVESSSKIKGDRETSHRKRKRRK</sequence>
<protein>
    <submittedName>
        <fullName evidence="2">Chromosome 11 open reading frame 57</fullName>
    </submittedName>
</protein>
<reference evidence="2 3" key="1">
    <citation type="journal article" date="2021" name="Elife">
        <title>Chloroplast acquisition without the gene transfer in kleptoplastic sea slugs, Plakobranchus ocellatus.</title>
        <authorList>
            <person name="Maeda T."/>
            <person name="Takahashi S."/>
            <person name="Yoshida T."/>
            <person name="Shimamura S."/>
            <person name="Takaki Y."/>
            <person name="Nagai Y."/>
            <person name="Toyoda A."/>
            <person name="Suzuki Y."/>
            <person name="Arimoto A."/>
            <person name="Ishii H."/>
            <person name="Satoh N."/>
            <person name="Nishiyama T."/>
            <person name="Hasebe M."/>
            <person name="Maruyama T."/>
            <person name="Minagawa J."/>
            <person name="Obokata J."/>
            <person name="Shigenobu S."/>
        </authorList>
    </citation>
    <scope>NUCLEOTIDE SEQUENCE [LARGE SCALE GENOMIC DNA]</scope>
</reference>
<gene>
    <name evidence="2" type="ORF">PoB_007349500</name>
</gene>
<feature type="compositionally biased region" description="Basic residues" evidence="1">
    <location>
        <begin position="204"/>
        <end position="213"/>
    </location>
</feature>
<evidence type="ECO:0000313" key="3">
    <source>
        <dbReference type="Proteomes" id="UP000735302"/>
    </source>
</evidence>